<dbReference type="Pfam" id="PF02230">
    <property type="entry name" value="Abhydrolase_2"/>
    <property type="match status" value="1"/>
</dbReference>
<keyword evidence="4" id="KW-1185">Reference proteome</keyword>
<dbReference type="PANTHER" id="PTHR43037">
    <property type="entry name" value="UNNAMED PRODUCT-RELATED"/>
    <property type="match status" value="1"/>
</dbReference>
<name>A0A6L8UVW4_9BACL</name>
<dbReference type="InterPro" id="IPR050955">
    <property type="entry name" value="Plant_Biomass_Hydrol_Est"/>
</dbReference>
<dbReference type="SUPFAM" id="SSF53474">
    <property type="entry name" value="alpha/beta-Hydrolases"/>
    <property type="match status" value="1"/>
</dbReference>
<dbReference type="AlphaFoldDB" id="A0A6L8UVW4"/>
<comment type="caution">
    <text evidence="3">The sequence shown here is derived from an EMBL/GenBank/DDBJ whole genome shotgun (WGS) entry which is preliminary data.</text>
</comment>
<accession>A0A6L8UVW4</accession>
<keyword evidence="1" id="KW-0732">Signal</keyword>
<dbReference type="PANTHER" id="PTHR43037:SF1">
    <property type="entry name" value="BLL1128 PROTEIN"/>
    <property type="match status" value="1"/>
</dbReference>
<dbReference type="Gene3D" id="3.40.50.1820">
    <property type="entry name" value="alpha/beta hydrolase"/>
    <property type="match status" value="1"/>
</dbReference>
<reference evidence="3 4" key="1">
    <citation type="submission" date="2019-12" db="EMBL/GenBank/DDBJ databases">
        <title>Paenibacillus sp. nov. sp. isolated from soil.</title>
        <authorList>
            <person name="Kim J."/>
            <person name="Jeong S.E."/>
            <person name="Jung H.S."/>
            <person name="Jeon C.O."/>
        </authorList>
    </citation>
    <scope>NUCLEOTIDE SEQUENCE [LARGE SCALE GENOMIC DNA]</scope>
    <source>
        <strain evidence="3 4">5J-6</strain>
    </source>
</reference>
<dbReference type="GO" id="GO:0016787">
    <property type="term" value="F:hydrolase activity"/>
    <property type="evidence" value="ECO:0007669"/>
    <property type="project" value="InterPro"/>
</dbReference>
<evidence type="ECO:0000313" key="3">
    <source>
        <dbReference type="EMBL" id="MZQ81316.1"/>
    </source>
</evidence>
<sequence length="224" mass="25624">MTITNHIFCEDISNKMNMNNYQLYLPHDLERNHDTKYPLILFLHGVKKRGEDVSLLNNYGLTWLAEKQTDFPFIVVTPQCKADSSWSQEHHIVKVLVDEIIKNYPIDTERVYVTGFSMGGNGAWDFASRSPELFSAIVPISGWFEPDKANLFKDIPIWAFHCVDDDVVGVSGTVDMVHSITNIGGNIRATYYSELGHSHRVMEETYSNQDLLTWLLKHKKGDSN</sequence>
<gene>
    <name evidence="3" type="ORF">GQF01_04150</name>
</gene>
<dbReference type="InterPro" id="IPR029058">
    <property type="entry name" value="AB_hydrolase_fold"/>
</dbReference>
<evidence type="ECO:0000259" key="2">
    <source>
        <dbReference type="Pfam" id="PF02230"/>
    </source>
</evidence>
<dbReference type="RefSeq" id="WP_161405613.1">
    <property type="nucleotide sequence ID" value="NZ_WTUZ01000010.1"/>
</dbReference>
<feature type="domain" description="Phospholipase/carboxylesterase/thioesterase" evidence="2">
    <location>
        <begin position="85"/>
        <end position="200"/>
    </location>
</feature>
<evidence type="ECO:0000313" key="4">
    <source>
        <dbReference type="Proteomes" id="UP000481087"/>
    </source>
</evidence>
<protein>
    <submittedName>
        <fullName evidence="3">Phospholipase</fullName>
    </submittedName>
</protein>
<evidence type="ECO:0000256" key="1">
    <source>
        <dbReference type="ARBA" id="ARBA00022729"/>
    </source>
</evidence>
<organism evidence="3 4">
    <name type="scientific">Paenibacillus silvestris</name>
    <dbReference type="NCBI Taxonomy" id="2606219"/>
    <lineage>
        <taxon>Bacteria</taxon>
        <taxon>Bacillati</taxon>
        <taxon>Bacillota</taxon>
        <taxon>Bacilli</taxon>
        <taxon>Bacillales</taxon>
        <taxon>Paenibacillaceae</taxon>
        <taxon>Paenibacillus</taxon>
    </lineage>
</organism>
<dbReference type="EMBL" id="WTUZ01000010">
    <property type="protein sequence ID" value="MZQ81316.1"/>
    <property type="molecule type" value="Genomic_DNA"/>
</dbReference>
<dbReference type="InterPro" id="IPR003140">
    <property type="entry name" value="PLipase/COase/thioEstase"/>
</dbReference>
<dbReference type="Proteomes" id="UP000481087">
    <property type="component" value="Unassembled WGS sequence"/>
</dbReference>
<proteinExistence type="predicted"/>